<dbReference type="InterPro" id="IPR038706">
    <property type="entry name" value="Type_VI_SciN-like_sf"/>
</dbReference>
<proteinExistence type="predicted"/>
<gene>
    <name evidence="1" type="ORF">RSO01_33550</name>
</gene>
<dbReference type="RefSeq" id="WP_147150259.1">
    <property type="nucleotide sequence ID" value="NZ_BKAJ01000057.1"/>
</dbReference>
<evidence type="ECO:0000313" key="2">
    <source>
        <dbReference type="Proteomes" id="UP000321058"/>
    </source>
</evidence>
<organism evidence="1 2">
    <name type="scientific">Reyranella soli</name>
    <dbReference type="NCBI Taxonomy" id="1230389"/>
    <lineage>
        <taxon>Bacteria</taxon>
        <taxon>Pseudomonadati</taxon>
        <taxon>Pseudomonadota</taxon>
        <taxon>Alphaproteobacteria</taxon>
        <taxon>Hyphomicrobiales</taxon>
        <taxon>Reyranellaceae</taxon>
        <taxon>Reyranella</taxon>
    </lineage>
</organism>
<keyword evidence="1" id="KW-0449">Lipoprotein</keyword>
<dbReference type="Pfam" id="PF12790">
    <property type="entry name" value="T6SS-SciN"/>
    <property type="match status" value="1"/>
</dbReference>
<dbReference type="InterPro" id="IPR017734">
    <property type="entry name" value="T6SS_SciN"/>
</dbReference>
<evidence type="ECO:0000313" key="1">
    <source>
        <dbReference type="EMBL" id="GEP56189.1"/>
    </source>
</evidence>
<dbReference type="OrthoDB" id="273564at2"/>
<dbReference type="Proteomes" id="UP000321058">
    <property type="component" value="Unassembled WGS sequence"/>
</dbReference>
<protein>
    <submittedName>
        <fullName evidence="1">Type VI secretion system-associated lipoprotein</fullName>
    </submittedName>
</protein>
<dbReference type="Gene3D" id="2.60.40.4150">
    <property type="entry name" value="Type VI secretion system, lipoprotein SciN"/>
    <property type="match status" value="1"/>
</dbReference>
<dbReference type="PANTHER" id="PTHR37625">
    <property type="entry name" value="OUTER MEMBRANE LIPOPROTEIN-RELATED"/>
    <property type="match status" value="1"/>
</dbReference>
<name>A0A512NB66_9HYPH</name>
<reference evidence="1 2" key="1">
    <citation type="submission" date="2019-07" db="EMBL/GenBank/DDBJ databases">
        <title>Whole genome shotgun sequence of Reyranella soli NBRC 108950.</title>
        <authorList>
            <person name="Hosoyama A."/>
            <person name="Uohara A."/>
            <person name="Ohji S."/>
            <person name="Ichikawa N."/>
        </authorList>
    </citation>
    <scope>NUCLEOTIDE SEQUENCE [LARGE SCALE GENOMIC DNA]</scope>
    <source>
        <strain evidence="1 2">NBRC 108950</strain>
    </source>
</reference>
<dbReference type="NCBIfam" id="TIGR03352">
    <property type="entry name" value="VI_chp_3"/>
    <property type="match status" value="1"/>
</dbReference>
<keyword evidence="2" id="KW-1185">Reference proteome</keyword>
<dbReference type="AlphaFoldDB" id="A0A512NB66"/>
<accession>A0A512NB66</accession>
<comment type="caution">
    <text evidence="1">The sequence shown here is derived from an EMBL/GenBank/DDBJ whole genome shotgun (WGS) entry which is preliminary data.</text>
</comment>
<sequence length="153" mass="16305">MIDRRRFLFGAVPAALLVEGCGGPPPPAVVDVTIRASSDINPNPAGTPVSVAVRLYSLNARGKFESADVYSLMQREAQTLGTESAGAEEVVVRPGETRKVTLMPKPGVRFIGVAVLFRDIDRAQWRMVTPIAESGLSRFAISISGTRAALVPT</sequence>
<dbReference type="PANTHER" id="PTHR37625:SF4">
    <property type="entry name" value="OUTER MEMBRANE LIPOPROTEIN"/>
    <property type="match status" value="1"/>
</dbReference>
<dbReference type="EMBL" id="BKAJ01000057">
    <property type="protein sequence ID" value="GEP56189.1"/>
    <property type="molecule type" value="Genomic_DNA"/>
</dbReference>